<gene>
    <name evidence="5" type="ORF">Tco_0878285</name>
</gene>
<feature type="domain" description="Reverse transcriptase Ty1/copia-type" evidence="4">
    <location>
        <begin position="473"/>
        <end position="562"/>
    </location>
</feature>
<keyword evidence="2" id="KW-0378">Hydrolase</keyword>
<accession>A0ABQ5BZB3</accession>
<sequence length="655" mass="74018">MSCCSRDVVAKSMTPLLERSRHRLKACDAVSTLCLHHSLRDFGVGNAPVAIIDRQLPFEYTIASRSTDVMVPISPDPPIDSTDQVLTQWNAVYDVHNEVACLMLGKEGKSVRYIVLRSKGICGAYWNFLLRKGLPKKAATPQVMEIQGGRIQKANKKSLNAKGKGKGKGKGKDKSYILSLKALNLYAKEHRQKVDCLPKTTQRGNGNRAQVEAIRSDALVLPNGLLTPPYTPQHNRVFEKRNHTLLDMVRSIMNLTTLSLSFWDYALESATRTLNMVSTKKVDKTPYKFWYGKVPYLSYLKILRDVIGYPKEMMGYYFYFPPENKIVVVMYVEFLEKNLLSQEVSGRAEKLEEIQDKDTSPSENTSKNPMEVEEVEEHSLGDFNEPNNYKAAILDPESVAKGYTQTYGVDYKETFSPVADIRAIRILIAIAAFYDYKIWQMDVKTAFLNGYLNEDIYMVQPKGFVDPNHPRKASGNNVTFLILYVDDIIIMGNHISSLQSVKSYLGKCFAMKDLGEATFILGIKIYRDRSKRLIGLSQSAYMDKILKRFRMDTSKRGYIPMQERLALNKIQGASTPEEVKHMKNVPYSSAVGSIMYVVRCTRPEIDRDDIKSQTGYVFVLNGGAVDWKSSKQSTTEMSTTEVEYIASSKAAMEAV</sequence>
<dbReference type="InterPro" id="IPR012337">
    <property type="entry name" value="RNaseH-like_sf"/>
</dbReference>
<evidence type="ECO:0000313" key="5">
    <source>
        <dbReference type="EMBL" id="GJT19579.1"/>
    </source>
</evidence>
<dbReference type="Pfam" id="PF07727">
    <property type="entry name" value="RVT_2"/>
    <property type="match status" value="2"/>
</dbReference>
<feature type="domain" description="Reverse transcriptase Ty1/copia-type" evidence="4">
    <location>
        <begin position="398"/>
        <end position="472"/>
    </location>
</feature>
<evidence type="ECO:0000313" key="6">
    <source>
        <dbReference type="Proteomes" id="UP001151760"/>
    </source>
</evidence>
<feature type="compositionally biased region" description="Basic and acidic residues" evidence="3">
    <location>
        <begin position="350"/>
        <end position="360"/>
    </location>
</feature>
<evidence type="ECO:0000256" key="3">
    <source>
        <dbReference type="SAM" id="MobiDB-lite"/>
    </source>
</evidence>
<dbReference type="PANTHER" id="PTHR42648">
    <property type="entry name" value="TRANSPOSASE, PUTATIVE-RELATED"/>
    <property type="match status" value="1"/>
</dbReference>
<proteinExistence type="predicted"/>
<feature type="region of interest" description="Disordered" evidence="3">
    <location>
        <begin position="350"/>
        <end position="372"/>
    </location>
</feature>
<evidence type="ECO:0000256" key="1">
    <source>
        <dbReference type="ARBA" id="ARBA00022723"/>
    </source>
</evidence>
<comment type="caution">
    <text evidence="5">The sequence shown here is derived from an EMBL/GenBank/DDBJ whole genome shotgun (WGS) entry which is preliminary data.</text>
</comment>
<keyword evidence="1" id="KW-0479">Metal-binding</keyword>
<reference evidence="5" key="1">
    <citation type="journal article" date="2022" name="Int. J. Mol. Sci.">
        <title>Draft Genome of Tanacetum Coccineum: Genomic Comparison of Closely Related Tanacetum-Family Plants.</title>
        <authorList>
            <person name="Yamashiro T."/>
            <person name="Shiraishi A."/>
            <person name="Nakayama K."/>
            <person name="Satake H."/>
        </authorList>
    </citation>
    <scope>NUCLEOTIDE SEQUENCE</scope>
</reference>
<name>A0ABQ5BZB3_9ASTR</name>
<dbReference type="EMBL" id="BQNB010013727">
    <property type="protein sequence ID" value="GJT19579.1"/>
    <property type="molecule type" value="Genomic_DNA"/>
</dbReference>
<dbReference type="InterPro" id="IPR043502">
    <property type="entry name" value="DNA/RNA_pol_sf"/>
</dbReference>
<evidence type="ECO:0000259" key="4">
    <source>
        <dbReference type="Pfam" id="PF07727"/>
    </source>
</evidence>
<dbReference type="SUPFAM" id="SSF53098">
    <property type="entry name" value="Ribonuclease H-like"/>
    <property type="match status" value="1"/>
</dbReference>
<dbReference type="PANTHER" id="PTHR42648:SF27">
    <property type="entry name" value="RNA-DIRECTED DNA POLYMERASE"/>
    <property type="match status" value="1"/>
</dbReference>
<dbReference type="SUPFAM" id="SSF56672">
    <property type="entry name" value="DNA/RNA polymerases"/>
    <property type="match status" value="1"/>
</dbReference>
<dbReference type="InterPro" id="IPR039537">
    <property type="entry name" value="Retrotran_Ty1/copia-like"/>
</dbReference>
<dbReference type="Proteomes" id="UP001151760">
    <property type="component" value="Unassembled WGS sequence"/>
</dbReference>
<dbReference type="CDD" id="cd09272">
    <property type="entry name" value="RNase_HI_RT_Ty1"/>
    <property type="match status" value="1"/>
</dbReference>
<keyword evidence="6" id="KW-1185">Reference proteome</keyword>
<organism evidence="5 6">
    <name type="scientific">Tanacetum coccineum</name>
    <dbReference type="NCBI Taxonomy" id="301880"/>
    <lineage>
        <taxon>Eukaryota</taxon>
        <taxon>Viridiplantae</taxon>
        <taxon>Streptophyta</taxon>
        <taxon>Embryophyta</taxon>
        <taxon>Tracheophyta</taxon>
        <taxon>Spermatophyta</taxon>
        <taxon>Magnoliopsida</taxon>
        <taxon>eudicotyledons</taxon>
        <taxon>Gunneridae</taxon>
        <taxon>Pentapetalae</taxon>
        <taxon>asterids</taxon>
        <taxon>campanulids</taxon>
        <taxon>Asterales</taxon>
        <taxon>Asteraceae</taxon>
        <taxon>Asteroideae</taxon>
        <taxon>Anthemideae</taxon>
        <taxon>Anthemidinae</taxon>
        <taxon>Tanacetum</taxon>
    </lineage>
</organism>
<reference evidence="5" key="2">
    <citation type="submission" date="2022-01" db="EMBL/GenBank/DDBJ databases">
        <authorList>
            <person name="Yamashiro T."/>
            <person name="Shiraishi A."/>
            <person name="Satake H."/>
            <person name="Nakayama K."/>
        </authorList>
    </citation>
    <scope>NUCLEOTIDE SEQUENCE</scope>
</reference>
<dbReference type="Gene3D" id="3.30.420.10">
    <property type="entry name" value="Ribonuclease H-like superfamily/Ribonuclease H"/>
    <property type="match status" value="1"/>
</dbReference>
<dbReference type="InterPro" id="IPR036397">
    <property type="entry name" value="RNaseH_sf"/>
</dbReference>
<evidence type="ECO:0000256" key="2">
    <source>
        <dbReference type="ARBA" id="ARBA00022801"/>
    </source>
</evidence>
<protein>
    <submittedName>
        <fullName evidence="5">Retrotransposon protein, putative, ty1-copia subclass</fullName>
    </submittedName>
</protein>
<dbReference type="InterPro" id="IPR013103">
    <property type="entry name" value="RVT_2"/>
</dbReference>